<organism evidence="1 2">
    <name type="scientific">Stegodyphus mimosarum</name>
    <name type="common">African social velvet spider</name>
    <dbReference type="NCBI Taxonomy" id="407821"/>
    <lineage>
        <taxon>Eukaryota</taxon>
        <taxon>Metazoa</taxon>
        <taxon>Ecdysozoa</taxon>
        <taxon>Arthropoda</taxon>
        <taxon>Chelicerata</taxon>
        <taxon>Arachnida</taxon>
        <taxon>Araneae</taxon>
        <taxon>Araneomorphae</taxon>
        <taxon>Entelegynae</taxon>
        <taxon>Eresoidea</taxon>
        <taxon>Eresidae</taxon>
        <taxon>Stegodyphus</taxon>
    </lineage>
</organism>
<reference evidence="1 2" key="1">
    <citation type="submission" date="2013-11" db="EMBL/GenBank/DDBJ databases">
        <title>Genome sequencing of Stegodyphus mimosarum.</title>
        <authorList>
            <person name="Bechsgaard J."/>
        </authorList>
    </citation>
    <scope>NUCLEOTIDE SEQUENCE [LARGE SCALE GENOMIC DNA]</scope>
</reference>
<sequence length="62" mass="7325">MNLVKDTAFGAKKRTRFSRENPNVSQNNMVITLVSYLNLTMNKRQTSVTQNYAIWRTMEVWK</sequence>
<dbReference type="Proteomes" id="UP000054359">
    <property type="component" value="Unassembled WGS sequence"/>
</dbReference>
<dbReference type="EMBL" id="KK117321">
    <property type="protein sequence ID" value="KFM70144.1"/>
    <property type="molecule type" value="Genomic_DNA"/>
</dbReference>
<evidence type="ECO:0000313" key="2">
    <source>
        <dbReference type="Proteomes" id="UP000054359"/>
    </source>
</evidence>
<protein>
    <submittedName>
        <fullName evidence="1">Uncharacterized protein</fullName>
    </submittedName>
</protein>
<accession>A0A087TYF5</accession>
<name>A0A087TYF5_STEMI</name>
<proteinExistence type="predicted"/>
<feature type="non-terminal residue" evidence="1">
    <location>
        <position position="62"/>
    </location>
</feature>
<gene>
    <name evidence="1" type="ORF">X975_22578</name>
</gene>
<evidence type="ECO:0000313" key="1">
    <source>
        <dbReference type="EMBL" id="KFM70144.1"/>
    </source>
</evidence>
<dbReference type="AlphaFoldDB" id="A0A087TYF5"/>
<keyword evidence="2" id="KW-1185">Reference proteome</keyword>